<dbReference type="InterPro" id="IPR051604">
    <property type="entry name" value="Ergot_Alk_Oxidoreductase"/>
</dbReference>
<protein>
    <submittedName>
        <fullName evidence="2">NmrA family transcriptional regulator</fullName>
    </submittedName>
</protein>
<dbReference type="EMBL" id="QWET01000011">
    <property type="protein sequence ID" value="RIH64422.1"/>
    <property type="molecule type" value="Genomic_DNA"/>
</dbReference>
<dbReference type="Pfam" id="PF13460">
    <property type="entry name" value="NAD_binding_10"/>
    <property type="match status" value="1"/>
</dbReference>
<dbReference type="InterPro" id="IPR016040">
    <property type="entry name" value="NAD(P)-bd_dom"/>
</dbReference>
<dbReference type="OrthoDB" id="9780595at2"/>
<keyword evidence="3" id="KW-1185">Reference proteome</keyword>
<dbReference type="RefSeq" id="WP_119350847.1">
    <property type="nucleotide sequence ID" value="NZ_QWET01000011.1"/>
</dbReference>
<accession>A0A399D116</accession>
<reference evidence="2 3" key="1">
    <citation type="journal article" date="2015" name="Int. J. Syst. Evol. Microbiol.">
        <title>Mariniphaga sediminis sp. nov., isolated from coastal sediment.</title>
        <authorList>
            <person name="Wang F.Q."/>
            <person name="Shen Q.Y."/>
            <person name="Chen G.J."/>
            <person name="Du Z.J."/>
        </authorList>
    </citation>
    <scope>NUCLEOTIDE SEQUENCE [LARGE SCALE GENOMIC DNA]</scope>
    <source>
        <strain evidence="2 3">SY21</strain>
    </source>
</reference>
<evidence type="ECO:0000259" key="1">
    <source>
        <dbReference type="Pfam" id="PF13460"/>
    </source>
</evidence>
<dbReference type="PANTHER" id="PTHR43162">
    <property type="match status" value="1"/>
</dbReference>
<evidence type="ECO:0000313" key="2">
    <source>
        <dbReference type="EMBL" id="RIH64422.1"/>
    </source>
</evidence>
<sequence length="274" mass="30551">MKTNILVIGGTGKTGRKVVEKLQSKNHRVRVGSRNANPPFDWQDSNTWQAALAGIEKVYVTFQPDLAVPGAADTIEALTRQAQKSGTKKVVLLSGKGEREAERCEQVVIHSGLDYTIVRANWFNQNFSESFFLEPILAGHVMLPKPETKVPYVDTDDIADVVVETLLNEKHNGKIYELTGPRLLTFKDVIKEISTATGRNIQFTPVSLSAYSQTLKDAGVPDDYIWLINYLFTEVLDAKGNNIISNDIEKILARQPKDFAEYVEETAKTGVWNP</sequence>
<organism evidence="2 3">
    <name type="scientific">Mariniphaga sediminis</name>
    <dbReference type="NCBI Taxonomy" id="1628158"/>
    <lineage>
        <taxon>Bacteria</taxon>
        <taxon>Pseudomonadati</taxon>
        <taxon>Bacteroidota</taxon>
        <taxon>Bacteroidia</taxon>
        <taxon>Marinilabiliales</taxon>
        <taxon>Prolixibacteraceae</taxon>
        <taxon>Mariniphaga</taxon>
    </lineage>
</organism>
<dbReference type="PANTHER" id="PTHR43162:SF1">
    <property type="entry name" value="PRESTALK A DIFFERENTIATION PROTEIN A"/>
    <property type="match status" value="1"/>
</dbReference>
<feature type="domain" description="NAD(P)-binding" evidence="1">
    <location>
        <begin position="9"/>
        <end position="168"/>
    </location>
</feature>
<dbReference type="Proteomes" id="UP000266441">
    <property type="component" value="Unassembled WGS sequence"/>
</dbReference>
<dbReference type="SUPFAM" id="SSF51735">
    <property type="entry name" value="NAD(P)-binding Rossmann-fold domains"/>
    <property type="match status" value="1"/>
</dbReference>
<name>A0A399D116_9BACT</name>
<gene>
    <name evidence="2" type="ORF">D1164_15150</name>
</gene>
<dbReference type="AlphaFoldDB" id="A0A399D116"/>
<evidence type="ECO:0000313" key="3">
    <source>
        <dbReference type="Proteomes" id="UP000266441"/>
    </source>
</evidence>
<dbReference type="Gene3D" id="3.40.50.720">
    <property type="entry name" value="NAD(P)-binding Rossmann-like Domain"/>
    <property type="match status" value="1"/>
</dbReference>
<dbReference type="InterPro" id="IPR036291">
    <property type="entry name" value="NAD(P)-bd_dom_sf"/>
</dbReference>
<proteinExistence type="predicted"/>
<comment type="caution">
    <text evidence="2">The sequence shown here is derived from an EMBL/GenBank/DDBJ whole genome shotgun (WGS) entry which is preliminary data.</text>
</comment>
<dbReference type="Gene3D" id="3.90.25.10">
    <property type="entry name" value="UDP-galactose 4-epimerase, domain 1"/>
    <property type="match status" value="1"/>
</dbReference>